<evidence type="ECO:0000256" key="3">
    <source>
        <dbReference type="ARBA" id="ARBA00023082"/>
    </source>
</evidence>
<evidence type="ECO:0000313" key="10">
    <source>
        <dbReference type="Proteomes" id="UP000696413"/>
    </source>
</evidence>
<dbReference type="InterPro" id="IPR013324">
    <property type="entry name" value="RNA_pol_sigma_r3/r4-like"/>
</dbReference>
<dbReference type="Pfam" id="PF20239">
    <property type="entry name" value="DUF6596"/>
    <property type="match status" value="1"/>
</dbReference>
<feature type="domain" description="DUF6596" evidence="8">
    <location>
        <begin position="174"/>
        <end position="274"/>
    </location>
</feature>
<dbReference type="Gene3D" id="1.10.10.10">
    <property type="entry name" value="Winged helix-like DNA-binding domain superfamily/Winged helix DNA-binding domain"/>
    <property type="match status" value="1"/>
</dbReference>
<dbReference type="NCBIfam" id="TIGR02937">
    <property type="entry name" value="sigma70-ECF"/>
    <property type="match status" value="1"/>
</dbReference>
<evidence type="ECO:0000259" key="6">
    <source>
        <dbReference type="Pfam" id="PF04542"/>
    </source>
</evidence>
<keyword evidence="2" id="KW-0805">Transcription regulation</keyword>
<dbReference type="Pfam" id="PF04542">
    <property type="entry name" value="Sigma70_r2"/>
    <property type="match status" value="1"/>
</dbReference>
<feature type="domain" description="RNA polymerase sigma factor 70 region 4 type 2" evidence="7">
    <location>
        <begin position="104"/>
        <end position="156"/>
    </location>
</feature>
<keyword evidence="4" id="KW-0238">DNA-binding</keyword>
<accession>A0ABS6HTB9</accession>
<dbReference type="SUPFAM" id="SSF88659">
    <property type="entry name" value="Sigma3 and sigma4 domains of RNA polymerase sigma factors"/>
    <property type="match status" value="1"/>
</dbReference>
<comment type="similarity">
    <text evidence="1">Belongs to the sigma-70 factor family. ECF subfamily.</text>
</comment>
<evidence type="ECO:0000259" key="7">
    <source>
        <dbReference type="Pfam" id="PF08281"/>
    </source>
</evidence>
<evidence type="ECO:0000256" key="2">
    <source>
        <dbReference type="ARBA" id="ARBA00023015"/>
    </source>
</evidence>
<dbReference type="InterPro" id="IPR013249">
    <property type="entry name" value="RNA_pol_sigma70_r4_t2"/>
</dbReference>
<dbReference type="EMBL" id="JAHBOM010000017">
    <property type="protein sequence ID" value="MBU8825453.1"/>
    <property type="molecule type" value="Genomic_DNA"/>
</dbReference>
<dbReference type="InterPro" id="IPR013325">
    <property type="entry name" value="RNA_pol_sigma_r2"/>
</dbReference>
<dbReference type="InterPro" id="IPR014284">
    <property type="entry name" value="RNA_pol_sigma-70_dom"/>
</dbReference>
<dbReference type="SUPFAM" id="SSF88946">
    <property type="entry name" value="Sigma2 domain of RNA polymerase sigma factors"/>
    <property type="match status" value="1"/>
</dbReference>
<dbReference type="Pfam" id="PF08281">
    <property type="entry name" value="Sigma70_r4_2"/>
    <property type="match status" value="1"/>
</dbReference>
<dbReference type="PANTHER" id="PTHR47756">
    <property type="entry name" value="BLL6612 PROTEIN-RELATED"/>
    <property type="match status" value="1"/>
</dbReference>
<keyword evidence="3" id="KW-0731">Sigma factor</keyword>
<evidence type="ECO:0000256" key="1">
    <source>
        <dbReference type="ARBA" id="ARBA00010641"/>
    </source>
</evidence>
<dbReference type="Gene3D" id="1.10.1740.10">
    <property type="match status" value="1"/>
</dbReference>
<reference evidence="9 10" key="1">
    <citation type="submission" date="2021-05" db="EMBL/GenBank/DDBJ databases">
        <title>Draft Genome Sequences of Clinical Respiratory Isolates of Mycobacterium goodii Recovered in Ireland.</title>
        <authorList>
            <person name="Flanagan P.R."/>
            <person name="Mok S."/>
            <person name="Roycroft E."/>
            <person name="Rogers T.R."/>
            <person name="Fitzgibbon M."/>
        </authorList>
    </citation>
    <scope>NUCLEOTIDE SEQUENCE [LARGE SCALE GENOMIC DNA]</scope>
    <source>
        <strain evidence="9 10">14IE55</strain>
    </source>
</reference>
<evidence type="ECO:0000259" key="8">
    <source>
        <dbReference type="Pfam" id="PF20239"/>
    </source>
</evidence>
<evidence type="ECO:0000256" key="5">
    <source>
        <dbReference type="ARBA" id="ARBA00023163"/>
    </source>
</evidence>
<sequence length="409" mass="45360">MATLDSVFRREWGPTVATIARWSGDLTIAEDAVQEACAQAVQAWTDEMPANPGAWLTAVARNRALDRLRRESQRTGREYAAVYEEMTARADIELHPVRDDQLRMMFTCAHPALDRASQLALTLRLISGLTTAEIARALLQSEAAVRQRITRAKNKIRRANIPLRVPPAELLPQRTPHVLACIYSVFTEGYWSTAGPSAIRDELCDEGVRLAGELCALLPDDRDARALSALVLLHDSRRRTRVDDTGALIPLDEQNRSHWDRGRIARGLDQLRRAEGATGPYLPQAVIAALHATARSWRATDWATICLAYDRLLEQRDSPVVRANRALAIGFRDGFTAGLTALDAVADDPLLARSNSVAVIRADLLRRAGRTDEARHWYQVALQHEAVSEPAAAFLRRRLTECDTSTAAT</sequence>
<proteinExistence type="inferred from homology"/>
<dbReference type="RefSeq" id="WP_214395471.1">
    <property type="nucleotide sequence ID" value="NZ_JAHBOL010000018.1"/>
</dbReference>
<protein>
    <submittedName>
        <fullName evidence="9">Sigma-70 family RNA polymerase sigma factor</fullName>
    </submittedName>
</protein>
<dbReference type="PANTHER" id="PTHR47756:SF2">
    <property type="entry name" value="BLL6612 PROTEIN"/>
    <property type="match status" value="1"/>
</dbReference>
<dbReference type="InterPro" id="IPR046531">
    <property type="entry name" value="DUF6596"/>
</dbReference>
<keyword evidence="5" id="KW-0804">Transcription</keyword>
<name>A0ABS6HTB9_MYCGD</name>
<keyword evidence="10" id="KW-1185">Reference proteome</keyword>
<organism evidence="9 10">
    <name type="scientific">Mycolicibacterium goodii</name>
    <name type="common">Mycobacterium goodii</name>
    <dbReference type="NCBI Taxonomy" id="134601"/>
    <lineage>
        <taxon>Bacteria</taxon>
        <taxon>Bacillati</taxon>
        <taxon>Actinomycetota</taxon>
        <taxon>Actinomycetes</taxon>
        <taxon>Mycobacteriales</taxon>
        <taxon>Mycobacteriaceae</taxon>
        <taxon>Mycolicibacterium</taxon>
    </lineage>
</organism>
<evidence type="ECO:0000313" key="9">
    <source>
        <dbReference type="EMBL" id="MBU8825453.1"/>
    </source>
</evidence>
<dbReference type="InterPro" id="IPR007627">
    <property type="entry name" value="RNA_pol_sigma70_r2"/>
</dbReference>
<comment type="caution">
    <text evidence="9">The sequence shown here is derived from an EMBL/GenBank/DDBJ whole genome shotgun (WGS) entry which is preliminary data.</text>
</comment>
<gene>
    <name evidence="9" type="ORF">KL859_21605</name>
</gene>
<evidence type="ECO:0000256" key="4">
    <source>
        <dbReference type="ARBA" id="ARBA00023125"/>
    </source>
</evidence>
<dbReference type="InterPro" id="IPR036388">
    <property type="entry name" value="WH-like_DNA-bd_sf"/>
</dbReference>
<feature type="domain" description="RNA polymerase sigma-70 region 2" evidence="6">
    <location>
        <begin position="11"/>
        <end position="72"/>
    </location>
</feature>
<dbReference type="Proteomes" id="UP000696413">
    <property type="component" value="Unassembled WGS sequence"/>
</dbReference>